<dbReference type="VEuPathDB" id="FungiDB:AMAG_01390"/>
<accession>A0A0L0RYQ3</accession>
<comment type="similarity">
    <text evidence="1">Belongs to the palA/RIM20 family.</text>
</comment>
<dbReference type="STRING" id="578462.A0A0L0RYQ3"/>
<reference evidence="4 5" key="1">
    <citation type="submission" date="2009-11" db="EMBL/GenBank/DDBJ databases">
        <title>Annotation of Allomyces macrogynus ATCC 38327.</title>
        <authorList>
            <consortium name="The Broad Institute Genome Sequencing Platform"/>
            <person name="Russ C."/>
            <person name="Cuomo C."/>
            <person name="Burger G."/>
            <person name="Gray M.W."/>
            <person name="Holland P.W.H."/>
            <person name="King N."/>
            <person name="Lang F.B.F."/>
            <person name="Roger A.J."/>
            <person name="Ruiz-Trillo I."/>
            <person name="Young S.K."/>
            <person name="Zeng Q."/>
            <person name="Gargeya S."/>
            <person name="Fitzgerald M."/>
            <person name="Haas B."/>
            <person name="Abouelleil A."/>
            <person name="Alvarado L."/>
            <person name="Arachchi H.M."/>
            <person name="Berlin A."/>
            <person name="Chapman S.B."/>
            <person name="Gearin G."/>
            <person name="Goldberg J."/>
            <person name="Griggs A."/>
            <person name="Gujja S."/>
            <person name="Hansen M."/>
            <person name="Heiman D."/>
            <person name="Howarth C."/>
            <person name="Larimer J."/>
            <person name="Lui A."/>
            <person name="MacDonald P.J.P."/>
            <person name="McCowen C."/>
            <person name="Montmayeur A."/>
            <person name="Murphy C."/>
            <person name="Neiman D."/>
            <person name="Pearson M."/>
            <person name="Priest M."/>
            <person name="Roberts A."/>
            <person name="Saif S."/>
            <person name="Shea T."/>
            <person name="Sisk P."/>
            <person name="Stolte C."/>
            <person name="Sykes S."/>
            <person name="Wortman J."/>
            <person name="Nusbaum C."/>
            <person name="Birren B."/>
        </authorList>
    </citation>
    <scope>NUCLEOTIDE SEQUENCE [LARGE SCALE GENOMIC DNA]</scope>
    <source>
        <strain evidence="4 5">ATCC 38327</strain>
    </source>
</reference>
<evidence type="ECO:0000313" key="5">
    <source>
        <dbReference type="Proteomes" id="UP000054350"/>
    </source>
</evidence>
<protein>
    <recommendedName>
        <fullName evidence="3">BRO1 domain-containing protein</fullName>
    </recommendedName>
</protein>
<dbReference type="eggNOG" id="KOG2220">
    <property type="taxonomic scope" value="Eukaryota"/>
</dbReference>
<gene>
    <name evidence="4" type="ORF">AMAG_01390</name>
</gene>
<dbReference type="InterPro" id="IPR025304">
    <property type="entry name" value="ALIX_V_dom"/>
</dbReference>
<dbReference type="AlphaFoldDB" id="A0A0L0RYQ3"/>
<proteinExistence type="inferred from homology"/>
<dbReference type="InterPro" id="IPR038499">
    <property type="entry name" value="BRO1_sf"/>
</dbReference>
<dbReference type="PANTHER" id="PTHR23030:SF39">
    <property type="entry name" value="PROGRAMMED CELL DEATH 6-INTERACTING PROTEIN"/>
    <property type="match status" value="1"/>
</dbReference>
<feature type="region of interest" description="Disordered" evidence="2">
    <location>
        <begin position="733"/>
        <end position="784"/>
    </location>
</feature>
<evidence type="ECO:0000256" key="2">
    <source>
        <dbReference type="SAM" id="MobiDB-lite"/>
    </source>
</evidence>
<dbReference type="Gene3D" id="1.20.140.50">
    <property type="entry name" value="alix/aip1 like domains"/>
    <property type="match status" value="1"/>
</dbReference>
<dbReference type="GO" id="GO:0005768">
    <property type="term" value="C:endosome"/>
    <property type="evidence" value="ECO:0007669"/>
    <property type="project" value="TreeGrafter"/>
</dbReference>
<dbReference type="GO" id="GO:0043328">
    <property type="term" value="P:protein transport to vacuole involved in ubiquitin-dependent protein catabolic process via the multivesicular body sorting pathway"/>
    <property type="evidence" value="ECO:0007669"/>
    <property type="project" value="TreeGrafter"/>
</dbReference>
<dbReference type="OrthoDB" id="64867at2759"/>
<dbReference type="Gene3D" id="1.20.120.560">
    <property type="entry name" value="alix/aip1 in complex with the ypdl late domain"/>
    <property type="match status" value="1"/>
</dbReference>
<dbReference type="PANTHER" id="PTHR23030">
    <property type="entry name" value="PCD6 INTERACTING PROTEIN-RELATED"/>
    <property type="match status" value="1"/>
</dbReference>
<dbReference type="Pfam" id="PF13949">
    <property type="entry name" value="ALIX_LYPXL_bnd"/>
    <property type="match status" value="1"/>
</dbReference>
<reference evidence="5" key="2">
    <citation type="submission" date="2009-11" db="EMBL/GenBank/DDBJ databases">
        <title>The Genome Sequence of Allomyces macrogynus strain ATCC 38327.</title>
        <authorList>
            <consortium name="The Broad Institute Genome Sequencing Platform"/>
            <person name="Russ C."/>
            <person name="Cuomo C."/>
            <person name="Shea T."/>
            <person name="Young S.K."/>
            <person name="Zeng Q."/>
            <person name="Koehrsen M."/>
            <person name="Haas B."/>
            <person name="Borodovsky M."/>
            <person name="Guigo R."/>
            <person name="Alvarado L."/>
            <person name="Berlin A."/>
            <person name="Borenstein D."/>
            <person name="Chen Z."/>
            <person name="Engels R."/>
            <person name="Freedman E."/>
            <person name="Gellesch M."/>
            <person name="Goldberg J."/>
            <person name="Griggs A."/>
            <person name="Gujja S."/>
            <person name="Heiman D."/>
            <person name="Hepburn T."/>
            <person name="Howarth C."/>
            <person name="Jen D."/>
            <person name="Larson L."/>
            <person name="Lewis B."/>
            <person name="Mehta T."/>
            <person name="Park D."/>
            <person name="Pearson M."/>
            <person name="Roberts A."/>
            <person name="Saif S."/>
            <person name="Shenoy N."/>
            <person name="Sisk P."/>
            <person name="Stolte C."/>
            <person name="Sykes S."/>
            <person name="Walk T."/>
            <person name="White J."/>
            <person name="Yandava C."/>
            <person name="Burger G."/>
            <person name="Gray M.W."/>
            <person name="Holland P.W.H."/>
            <person name="King N."/>
            <person name="Lang F.B.F."/>
            <person name="Roger A.J."/>
            <person name="Ruiz-Trillo I."/>
            <person name="Lander E."/>
            <person name="Nusbaum C."/>
        </authorList>
    </citation>
    <scope>NUCLEOTIDE SEQUENCE [LARGE SCALE GENOMIC DNA]</scope>
    <source>
        <strain evidence="5">ATCC 38327</strain>
    </source>
</reference>
<dbReference type="Proteomes" id="UP000054350">
    <property type="component" value="Unassembled WGS sequence"/>
</dbReference>
<dbReference type="Pfam" id="PF03097">
    <property type="entry name" value="BRO1"/>
    <property type="match status" value="1"/>
</dbReference>
<name>A0A0L0RYQ3_ALLM3</name>
<dbReference type="OMA" id="VSHAEEM"/>
<dbReference type="PROSITE" id="PS51180">
    <property type="entry name" value="BRO1"/>
    <property type="match status" value="1"/>
</dbReference>
<dbReference type="SMART" id="SM01041">
    <property type="entry name" value="BRO1"/>
    <property type="match status" value="1"/>
</dbReference>
<keyword evidence="5" id="KW-1185">Reference proteome</keyword>
<sequence>MATTMLAIDFRRTQHVDMSDALRQYIVKAYGEPAESYTDDFRSLDQMRAAILAPEPHPASIDAHLRYYAQLKHVGAKFPVDEHTLRVVFPWWPAFAKDKKPVKQAHLSYDRASALFNLAAIYSHLGANEVVSTDEGIRRACEWFKRAAGAIATLQGQLESGELRHATVTLDWQSCSLTCLAHAMTAQAVECMWLKAVAGATSKPLVLAKIASEVARLHGAAVEVMAGTQAAHMPGMVHWINHLKAKRDLYLAHANVQKAIDCELKANYGEGVARLQLAAHLLKRALSDAKHVPAPLAADLKSLDGKVAAQLASAQKDNDVVYVQQVPAADQLPPIPGYAAASLGVEPVPLNLDDHASVIGTPLFAQLVPYEIYQKASEYTAKRDAVVANLSKRVKSVQEAAWAALRATGAQGVLDAVANPHAGVPAAVADRARAFAVGGGVRHIDAQIDVLRTAAAQARAKLDAIDAVLNGEASDDKEMKAQFRERWTRTPSIDLQRQIRDRLADLKEKLGVAVASDKYIAQKLAANRERLEMLERSNDQLAASLPAMMSALSVSDATYQQLASAVDEYSSLVRSGDALADQLKQHARNDAIEPALLALVAEHGTFRPVDAAPILDTQLAVYTSTFTPQIDGLESRTAQAAQAVQLAADAVRAKTGTPAGSAAAREKSLSDLDAAFMVAQEIQSNCKEGHKFYSDLGRVLGDLHRQAEDFAHARGIEKRDLIAYLTTAIASGDQALSSPSTPRGVRSPPPLPPRQGSGNMYPGTAFVPGTWQPDQPVRFSAPKK</sequence>
<organism evidence="4 5">
    <name type="scientific">Allomyces macrogynus (strain ATCC 38327)</name>
    <name type="common">Allomyces javanicus var. macrogynus</name>
    <dbReference type="NCBI Taxonomy" id="578462"/>
    <lineage>
        <taxon>Eukaryota</taxon>
        <taxon>Fungi</taxon>
        <taxon>Fungi incertae sedis</taxon>
        <taxon>Blastocladiomycota</taxon>
        <taxon>Blastocladiomycetes</taxon>
        <taxon>Blastocladiales</taxon>
        <taxon>Blastocladiaceae</taxon>
        <taxon>Allomyces</taxon>
    </lineage>
</organism>
<dbReference type="EMBL" id="GG745329">
    <property type="protein sequence ID" value="KNE55502.1"/>
    <property type="molecule type" value="Genomic_DNA"/>
</dbReference>
<feature type="domain" description="BRO1" evidence="3">
    <location>
        <begin position="4"/>
        <end position="385"/>
    </location>
</feature>
<dbReference type="InterPro" id="IPR004328">
    <property type="entry name" value="BRO1_dom"/>
</dbReference>
<dbReference type="Gene3D" id="1.25.40.280">
    <property type="entry name" value="alix/aip1 like domains"/>
    <property type="match status" value="1"/>
</dbReference>
<evidence type="ECO:0000256" key="1">
    <source>
        <dbReference type="ARBA" id="ARBA00038154"/>
    </source>
</evidence>
<evidence type="ECO:0000313" key="4">
    <source>
        <dbReference type="EMBL" id="KNE55502.1"/>
    </source>
</evidence>
<evidence type="ECO:0000259" key="3">
    <source>
        <dbReference type="PROSITE" id="PS51180"/>
    </source>
</evidence>